<reference evidence="2" key="1">
    <citation type="journal article" date="2019" name="BMC Genomics">
        <title>A new reference genome for Sorghum bicolor reveals high levels of sequence similarity between sweet and grain genotypes: implications for the genetics of sugar metabolism.</title>
        <authorList>
            <person name="Cooper E.A."/>
            <person name="Brenton Z.W."/>
            <person name="Flinn B.S."/>
            <person name="Jenkins J."/>
            <person name="Shu S."/>
            <person name="Flowers D."/>
            <person name="Luo F."/>
            <person name="Wang Y."/>
            <person name="Xia P."/>
            <person name="Barry K."/>
            <person name="Daum C."/>
            <person name="Lipzen A."/>
            <person name="Yoshinaga Y."/>
            <person name="Schmutz J."/>
            <person name="Saski C."/>
            <person name="Vermerris W."/>
            <person name="Kresovich S."/>
        </authorList>
    </citation>
    <scope>NUCLEOTIDE SEQUENCE</scope>
</reference>
<gene>
    <name evidence="2" type="ORF">BDA96_01G580400</name>
</gene>
<accession>A0A921S8H0</accession>
<evidence type="ECO:0000313" key="2">
    <source>
        <dbReference type="EMBL" id="KAG0553280.1"/>
    </source>
</evidence>
<reference evidence="2" key="2">
    <citation type="submission" date="2020-10" db="EMBL/GenBank/DDBJ databases">
        <authorList>
            <person name="Cooper E.A."/>
            <person name="Brenton Z.W."/>
            <person name="Flinn B.S."/>
            <person name="Jenkins J."/>
            <person name="Shu S."/>
            <person name="Flowers D."/>
            <person name="Luo F."/>
            <person name="Wang Y."/>
            <person name="Xia P."/>
            <person name="Barry K."/>
            <person name="Daum C."/>
            <person name="Lipzen A."/>
            <person name="Yoshinaga Y."/>
            <person name="Schmutz J."/>
            <person name="Saski C."/>
            <person name="Vermerris W."/>
            <person name="Kresovich S."/>
        </authorList>
    </citation>
    <scope>NUCLEOTIDE SEQUENCE</scope>
</reference>
<feature type="compositionally biased region" description="Low complexity" evidence="1">
    <location>
        <begin position="100"/>
        <end position="125"/>
    </location>
</feature>
<protein>
    <submittedName>
        <fullName evidence="2">Uncharacterized protein</fullName>
    </submittedName>
</protein>
<dbReference type="PANTHER" id="PTHR31801">
    <property type="entry name" value="ALTERED INHERITANCE OF MITOCHONDRIA PROTEIN 24, MITOCHONDRIAL"/>
    <property type="match status" value="1"/>
</dbReference>
<sequence length="228" mass="23928">MPPGADASSLAAAVLDAATPPAAAAATSRVIDYLSRHADDQPRAFFADAFPSLLYRLFVSAPSSPSFIDLAVADPALADLLLSLLSPPARSSPPPPPQTASPSSVTSSPPSASPTGSASPSGLPLHRPRLAAPVAPGRFRAPPLRLRVLPLLVRLLPCLVRILCRTRRIRLQPSTHLARTPRDLGLYSRHHGHPQTRSEARELAIPQAALCLPQGARANAHSAGLAMH</sequence>
<dbReference type="PANTHER" id="PTHR31801:SF1">
    <property type="entry name" value="SPHINGOMYELIN PHOSPHODIESTERASE"/>
    <property type="match status" value="1"/>
</dbReference>
<feature type="region of interest" description="Disordered" evidence="1">
    <location>
        <begin position="88"/>
        <end position="129"/>
    </location>
</feature>
<name>A0A921S8H0_SORBI</name>
<feature type="compositionally biased region" description="Pro residues" evidence="1">
    <location>
        <begin position="90"/>
        <end position="99"/>
    </location>
</feature>
<proteinExistence type="predicted"/>
<evidence type="ECO:0000313" key="3">
    <source>
        <dbReference type="Proteomes" id="UP000807115"/>
    </source>
</evidence>
<dbReference type="Proteomes" id="UP000807115">
    <property type="component" value="Chromosome 1"/>
</dbReference>
<evidence type="ECO:0000256" key="1">
    <source>
        <dbReference type="SAM" id="MobiDB-lite"/>
    </source>
</evidence>
<comment type="caution">
    <text evidence="2">The sequence shown here is derived from an EMBL/GenBank/DDBJ whole genome shotgun (WGS) entry which is preliminary data.</text>
</comment>
<dbReference type="EMBL" id="CM027680">
    <property type="protein sequence ID" value="KAG0553280.1"/>
    <property type="molecule type" value="Genomic_DNA"/>
</dbReference>
<dbReference type="AlphaFoldDB" id="A0A921S8H0"/>
<organism evidence="2 3">
    <name type="scientific">Sorghum bicolor</name>
    <name type="common">Sorghum</name>
    <name type="synonym">Sorghum vulgare</name>
    <dbReference type="NCBI Taxonomy" id="4558"/>
    <lineage>
        <taxon>Eukaryota</taxon>
        <taxon>Viridiplantae</taxon>
        <taxon>Streptophyta</taxon>
        <taxon>Embryophyta</taxon>
        <taxon>Tracheophyta</taxon>
        <taxon>Spermatophyta</taxon>
        <taxon>Magnoliopsida</taxon>
        <taxon>Liliopsida</taxon>
        <taxon>Poales</taxon>
        <taxon>Poaceae</taxon>
        <taxon>PACMAD clade</taxon>
        <taxon>Panicoideae</taxon>
        <taxon>Andropogonodae</taxon>
        <taxon>Andropogoneae</taxon>
        <taxon>Sorghinae</taxon>
        <taxon>Sorghum</taxon>
    </lineage>
</organism>